<evidence type="ECO:0000256" key="1">
    <source>
        <dbReference type="ARBA" id="ARBA00001966"/>
    </source>
</evidence>
<dbReference type="Gene3D" id="1.10.569.10">
    <property type="entry name" value="Aldehyde Ferredoxin Oxidoreductase Protein, subunit A, domain 2"/>
    <property type="match status" value="1"/>
</dbReference>
<evidence type="ECO:0000256" key="8">
    <source>
        <dbReference type="ARBA" id="ARBA00049934"/>
    </source>
</evidence>
<evidence type="ECO:0000259" key="9">
    <source>
        <dbReference type="SMART" id="SM00790"/>
    </source>
</evidence>
<name>A0A1M5U6Q6_9BACT</name>
<dbReference type="OrthoDB" id="5427843at2"/>
<dbReference type="InterPro" id="IPR013984">
    <property type="entry name" value="Ald_Fedxn_OxRdtase_dom2"/>
</dbReference>
<keyword evidence="7" id="KW-0411">Iron-sulfur</keyword>
<dbReference type="SUPFAM" id="SSF56228">
    <property type="entry name" value="Aldehyde ferredoxin oxidoreductase, N-terminal domain"/>
    <property type="match status" value="1"/>
</dbReference>
<dbReference type="STRING" id="1121409.SAMN02745124_01038"/>
<sequence>MFSMLRIDTATETVTKETSDSLEYLLGGRSLSSHLVSEEVNPKCDPFGQENKLFFCNGALSGTNVSSSNRLSIGGKSPLTSGIKESNAGGIVATRMAQQGLRCIALEGTPPPNSGWRIVVIGRTGTEFLDGSFLAGKGVYEKSDLLSEKFGSKAGCITIGPAGENLLYASGIACSDPHGVCSRYAGRGGLGAVMGSKKIIALVILDDGDRKPDYVDQEKFNAAAKQIIKLLKENPISSKFTKYGTSAMVDICQALKVLPTQNFRHGVMEGAERINAQALYDTIKERDGEGKTQHACMLPCAIMCSNVYPDKEGHLLCSPIEYETMALMGSNLCLKNLDTIAEMNRIANDVGVDTLDCGAAIGVAMEAGLAEFGDDKAAVAMMEEIRHLTPLGRIIASGCKIAAQVLGVKHAPHVLGQAIPAYEPRGSKGMAMTYLSSPMGADHTFGFTLRDEEDTLTKKGKVDLSKKFQVIGSRMDAMGTCNFVRYSVRNDMTPLLDLIAARYGVEVSGEQFDDMVKKTLRIEHQFNTDAGITIADHRFAETFYVEKQPETGEVIDFTDEETLQAMQW</sequence>
<feature type="domain" description="Aldehyde ferredoxin oxidoreductase N-terminal" evidence="9">
    <location>
        <begin position="1"/>
        <end position="208"/>
    </location>
</feature>
<dbReference type="Gene3D" id="3.60.9.10">
    <property type="entry name" value="Aldehyde ferredoxin oxidoreductase, N-terminal domain"/>
    <property type="match status" value="1"/>
</dbReference>
<comment type="cofactor">
    <cofactor evidence="8">
        <name>tungstopterin</name>
        <dbReference type="ChEBI" id="CHEBI:30402"/>
    </cofactor>
</comment>
<dbReference type="SUPFAM" id="SSF48310">
    <property type="entry name" value="Aldehyde ferredoxin oxidoreductase, C-terminal domains"/>
    <property type="match status" value="1"/>
</dbReference>
<protein>
    <submittedName>
        <fullName evidence="10">Aldehyde:ferredoxin oxidoreductase</fullName>
    </submittedName>
</protein>
<dbReference type="InterPro" id="IPR013983">
    <property type="entry name" value="Ald_Fedxn_OxRdtase_N"/>
</dbReference>
<dbReference type="InterPro" id="IPR013985">
    <property type="entry name" value="Ald_Fedxn_OxRdtase_dom3"/>
</dbReference>
<keyword evidence="3" id="KW-0004">4Fe-4S</keyword>
<evidence type="ECO:0000256" key="5">
    <source>
        <dbReference type="ARBA" id="ARBA00023002"/>
    </source>
</evidence>
<dbReference type="SMART" id="SM00790">
    <property type="entry name" value="AFOR_N"/>
    <property type="match status" value="1"/>
</dbReference>
<dbReference type="GO" id="GO:0051539">
    <property type="term" value="F:4 iron, 4 sulfur cluster binding"/>
    <property type="evidence" value="ECO:0007669"/>
    <property type="project" value="UniProtKB-KW"/>
</dbReference>
<organism evidence="10 11">
    <name type="scientific">Desulfofustis glycolicus DSM 9705</name>
    <dbReference type="NCBI Taxonomy" id="1121409"/>
    <lineage>
        <taxon>Bacteria</taxon>
        <taxon>Pseudomonadati</taxon>
        <taxon>Thermodesulfobacteriota</taxon>
        <taxon>Desulfobulbia</taxon>
        <taxon>Desulfobulbales</taxon>
        <taxon>Desulfocapsaceae</taxon>
        <taxon>Desulfofustis</taxon>
    </lineage>
</organism>
<dbReference type="Gene3D" id="1.10.599.10">
    <property type="entry name" value="Aldehyde Ferredoxin Oxidoreductase Protein, subunit A, domain 3"/>
    <property type="match status" value="1"/>
</dbReference>
<gene>
    <name evidence="10" type="ORF">SAMN02745124_01038</name>
</gene>
<keyword evidence="11" id="KW-1185">Reference proteome</keyword>
<dbReference type="AlphaFoldDB" id="A0A1M5U6Q6"/>
<keyword evidence="4" id="KW-0479">Metal-binding</keyword>
<evidence type="ECO:0000313" key="10">
    <source>
        <dbReference type="EMBL" id="SHH58687.1"/>
    </source>
</evidence>
<dbReference type="InterPro" id="IPR036503">
    <property type="entry name" value="Ald_Fedxn_OxRdtase_N_sf"/>
</dbReference>
<comment type="similarity">
    <text evidence="2">Belongs to the AOR/FOR family.</text>
</comment>
<evidence type="ECO:0000256" key="2">
    <source>
        <dbReference type="ARBA" id="ARBA00011032"/>
    </source>
</evidence>
<reference evidence="10 11" key="1">
    <citation type="submission" date="2016-11" db="EMBL/GenBank/DDBJ databases">
        <authorList>
            <person name="Jaros S."/>
            <person name="Januszkiewicz K."/>
            <person name="Wedrychowicz H."/>
        </authorList>
    </citation>
    <scope>NUCLEOTIDE SEQUENCE [LARGE SCALE GENOMIC DNA]</scope>
    <source>
        <strain evidence="10 11">DSM 9705</strain>
    </source>
</reference>
<keyword evidence="6" id="KW-0408">Iron</keyword>
<dbReference type="GO" id="GO:0009055">
    <property type="term" value="F:electron transfer activity"/>
    <property type="evidence" value="ECO:0007669"/>
    <property type="project" value="InterPro"/>
</dbReference>
<dbReference type="Pfam" id="PF02730">
    <property type="entry name" value="AFOR_N"/>
    <property type="match status" value="1"/>
</dbReference>
<accession>A0A1M5U6Q6</accession>
<dbReference type="InterPro" id="IPR001203">
    <property type="entry name" value="OxRdtase_Ald_Fedxn_C"/>
</dbReference>
<dbReference type="GO" id="GO:0016625">
    <property type="term" value="F:oxidoreductase activity, acting on the aldehyde or oxo group of donors, iron-sulfur protein as acceptor"/>
    <property type="evidence" value="ECO:0007669"/>
    <property type="project" value="InterPro"/>
</dbReference>
<proteinExistence type="inferred from homology"/>
<evidence type="ECO:0000313" key="11">
    <source>
        <dbReference type="Proteomes" id="UP000184139"/>
    </source>
</evidence>
<dbReference type="Proteomes" id="UP000184139">
    <property type="component" value="Unassembled WGS sequence"/>
</dbReference>
<evidence type="ECO:0000256" key="7">
    <source>
        <dbReference type="ARBA" id="ARBA00023014"/>
    </source>
</evidence>
<evidence type="ECO:0000256" key="3">
    <source>
        <dbReference type="ARBA" id="ARBA00022485"/>
    </source>
</evidence>
<dbReference type="PANTHER" id="PTHR30038">
    <property type="entry name" value="ALDEHYDE FERREDOXIN OXIDOREDUCTASE"/>
    <property type="match status" value="1"/>
</dbReference>
<keyword evidence="5" id="KW-0560">Oxidoreductase</keyword>
<comment type="cofactor">
    <cofactor evidence="1">
        <name>[4Fe-4S] cluster</name>
        <dbReference type="ChEBI" id="CHEBI:49883"/>
    </cofactor>
</comment>
<dbReference type="RefSeq" id="WP_073373889.1">
    <property type="nucleotide sequence ID" value="NZ_FQXS01000004.1"/>
</dbReference>
<dbReference type="EMBL" id="FQXS01000004">
    <property type="protein sequence ID" value="SHH58687.1"/>
    <property type="molecule type" value="Genomic_DNA"/>
</dbReference>
<dbReference type="Pfam" id="PF01314">
    <property type="entry name" value="AFOR_C"/>
    <property type="match status" value="1"/>
</dbReference>
<dbReference type="InterPro" id="IPR036021">
    <property type="entry name" value="Tungsten_al_ferr_oxy-like_C"/>
</dbReference>
<dbReference type="InterPro" id="IPR051919">
    <property type="entry name" value="W-dependent_AOR"/>
</dbReference>
<dbReference type="GO" id="GO:0046872">
    <property type="term" value="F:metal ion binding"/>
    <property type="evidence" value="ECO:0007669"/>
    <property type="project" value="UniProtKB-KW"/>
</dbReference>
<dbReference type="PANTHER" id="PTHR30038:SF0">
    <property type="entry name" value="TUNGSTEN-CONTAINING ALDEHYDE FERREDOXIN OXIDOREDUCTASE"/>
    <property type="match status" value="1"/>
</dbReference>
<evidence type="ECO:0000256" key="4">
    <source>
        <dbReference type="ARBA" id="ARBA00022723"/>
    </source>
</evidence>
<evidence type="ECO:0000256" key="6">
    <source>
        <dbReference type="ARBA" id="ARBA00023004"/>
    </source>
</evidence>